<dbReference type="AlphaFoldDB" id="A0A127EIG3"/>
<evidence type="ECO:0000313" key="2">
    <source>
        <dbReference type="Proteomes" id="UP000070260"/>
    </source>
</evidence>
<accession>A0A127EIG3</accession>
<dbReference type="EMBL" id="CP010994">
    <property type="protein sequence ID" value="AMN35750.1"/>
    <property type="molecule type" value="Genomic_DNA"/>
</dbReference>
<dbReference type="RefSeq" id="WP_057231456.1">
    <property type="nucleotide sequence ID" value="NZ_CATNYE010000003.1"/>
</dbReference>
<protein>
    <submittedName>
        <fullName evidence="1">Uncharacterized protein</fullName>
    </submittedName>
</protein>
<evidence type="ECO:0000313" key="1">
    <source>
        <dbReference type="EMBL" id="AMN35750.1"/>
    </source>
</evidence>
<gene>
    <name evidence="1" type="ORF">JFP838_08315</name>
</gene>
<dbReference type="Proteomes" id="UP000070260">
    <property type="component" value="Chromosome"/>
</dbReference>
<dbReference type="PATRIC" id="fig|1502.177.peg.1705"/>
<reference evidence="1 2" key="1">
    <citation type="journal article" date="2016" name="PLoS ONE">
        <title>Plasmid Characterization and Chromosome Analysis of Two netF+ Clostridium perfringens Isolates Associated with Foal and Canine Necrotizing Enteritis.</title>
        <authorList>
            <person name="Mehdizadeh Gohari I."/>
            <person name="Kropinski A.M."/>
            <person name="Weese S.J."/>
            <person name="Parreira V.R."/>
            <person name="Whitehead A.E."/>
            <person name="Boerlin P."/>
            <person name="Prescott J.F."/>
        </authorList>
    </citation>
    <scope>NUCLEOTIDE SEQUENCE [LARGE SCALE GENOMIC DNA]</scope>
    <source>
        <strain evidence="1 2">JP838</strain>
    </source>
</reference>
<name>A0A127EIG3_CLOPF</name>
<proteinExistence type="predicted"/>
<organism evidence="1 2">
    <name type="scientific">Clostridium perfringens</name>
    <dbReference type="NCBI Taxonomy" id="1502"/>
    <lineage>
        <taxon>Bacteria</taxon>
        <taxon>Bacillati</taxon>
        <taxon>Bacillota</taxon>
        <taxon>Clostridia</taxon>
        <taxon>Eubacteriales</taxon>
        <taxon>Clostridiaceae</taxon>
        <taxon>Clostridium</taxon>
    </lineage>
</organism>
<sequence>MKVLYLTDRVKVLNIEIESRFDEVWITKKGELICSFKPSEAYLKCIKVRDDIKEYVIKDR</sequence>